<dbReference type="EMBL" id="JAIWQS010000004">
    <property type="protein sequence ID" value="KAJ8768381.1"/>
    <property type="molecule type" value="Genomic_DNA"/>
</dbReference>
<evidence type="ECO:0000256" key="2">
    <source>
        <dbReference type="ARBA" id="ARBA00022676"/>
    </source>
</evidence>
<comment type="subcellular location">
    <subcellularLocation>
        <location evidence="1">Endomembrane system</location>
        <topology evidence="1">Multi-pass membrane protein</topology>
    </subcellularLocation>
</comment>
<evidence type="ECO:0000256" key="9">
    <source>
        <dbReference type="PIRSR" id="PIRSR605150-2"/>
    </source>
</evidence>
<dbReference type="FunFam" id="3.90.550.10:FF:000135">
    <property type="entry name" value="Cellulose synthase-like protein G3"/>
    <property type="match status" value="1"/>
</dbReference>
<evidence type="ECO:0000256" key="7">
    <source>
        <dbReference type="ARBA" id="ARBA00023316"/>
    </source>
</evidence>
<evidence type="ECO:0000256" key="11">
    <source>
        <dbReference type="SAM" id="Phobius"/>
    </source>
</evidence>
<feature type="transmembrane region" description="Helical" evidence="11">
    <location>
        <begin position="56"/>
        <end position="79"/>
    </location>
</feature>
<keyword evidence="13" id="KW-1185">Reference proteome</keyword>
<evidence type="ECO:0000256" key="4">
    <source>
        <dbReference type="ARBA" id="ARBA00022692"/>
    </source>
</evidence>
<feature type="transmembrane region" description="Helical" evidence="11">
    <location>
        <begin position="669"/>
        <end position="687"/>
    </location>
</feature>
<evidence type="ECO:0000256" key="3">
    <source>
        <dbReference type="ARBA" id="ARBA00022679"/>
    </source>
</evidence>
<dbReference type="GO" id="GO:0016760">
    <property type="term" value="F:cellulose synthase (UDP-forming) activity"/>
    <property type="evidence" value="ECO:0007669"/>
    <property type="project" value="InterPro"/>
</dbReference>
<sequence length="725" mass="82021">MEGPGGFTTDGAIHTLKPSALRTFYLVFSAVYGSAIVALFYFHAKALLSFTTLVSFSINMALLLSDIFLAFMWSTSVGLRVFTVLRKEFPENLEKVMKRSDYPALDIFICTADPYKEPPMSVVSTALSVMAYDYPTEKLSVFVSDDGGSNLTLFAFMEAAKFARYWLPFCRDNNILERSPNAYFESNYPSSPETQKIKTMYENMKERIQHVVETGKVADEYVNNDNEREAFIKWTDQFSRQNHPAVIQVLLDNTADSDMVGQFMPNLVYVSREKSKSWHHHFKAGALNALLRVSALMTNAPIILVLDCDMYSNDPRTPLRVLCYYSDPKILSQYAFIQFPQRFPGVNKSDIYAGEFKRLFEINPMGYDGLMGSNHFGTGCFFSRRAFFGDPSSILSPEFRELRPDNAVNKHLRSIETMTLAHEVAGCDFENKTKWGSEIGYRYGSLVEDYYTGYRLHCEGWRSMFCNPERSAFLGEAPFTVGLLEVGFSKYSPLTFGFRHLTPCMALAYAEYAFWPLWSIPIAIYAFLPQLALLNNVPIFPKVSEPWFLMYVFLFLGSYAQDLIDFVSVGGTCRKWMNDQRMWLVKGLTSSLLGSIEYLLKVLGISASGFNVTSKVIEQEQSKRYEQGIFEFGTHSAMFVSLTMAALINLASFTWGMLQFSVGSSMEGLLIQMLLAGYGTLNSWPIYEAIIFRNDKGKLPTITTTIATLLACALYVAASFTLKHN</sequence>
<dbReference type="Pfam" id="PF03552">
    <property type="entry name" value="Cellulose_synt"/>
    <property type="match status" value="2"/>
</dbReference>
<keyword evidence="7" id="KW-0961">Cell wall biogenesis/degradation</keyword>
<feature type="active site" evidence="8">
    <location>
        <position position="146"/>
    </location>
</feature>
<dbReference type="Proteomes" id="UP001159364">
    <property type="component" value="Linkage Group LG04"/>
</dbReference>
<dbReference type="Gene3D" id="3.90.550.10">
    <property type="entry name" value="Spore Coat Polysaccharide Biosynthesis Protein SpsA, Chain A"/>
    <property type="match status" value="1"/>
</dbReference>
<keyword evidence="6 11" id="KW-0472">Membrane</keyword>
<evidence type="ECO:0008006" key="14">
    <source>
        <dbReference type="Google" id="ProtNLM"/>
    </source>
</evidence>
<dbReference type="InterPro" id="IPR029044">
    <property type="entry name" value="Nucleotide-diphossugar_trans"/>
</dbReference>
<dbReference type="GO" id="GO:0071555">
    <property type="term" value="P:cell wall organization"/>
    <property type="evidence" value="ECO:0007669"/>
    <property type="project" value="UniProtKB-KW"/>
</dbReference>
<feature type="transmembrane region" description="Helical" evidence="11">
    <location>
        <begin position="548"/>
        <end position="571"/>
    </location>
</feature>
<evidence type="ECO:0000256" key="10">
    <source>
        <dbReference type="PIRSR" id="PIRSR605150-3"/>
    </source>
</evidence>
<proteinExistence type="predicted"/>
<feature type="transmembrane region" description="Helical" evidence="11">
    <location>
        <begin position="506"/>
        <end position="528"/>
    </location>
</feature>
<feature type="binding site" evidence="10">
    <location>
        <position position="283"/>
    </location>
    <ligand>
        <name>Mn(2+)</name>
        <dbReference type="ChEBI" id="CHEBI:29035"/>
    </ligand>
</feature>
<feature type="binding site" evidence="9">
    <location>
        <position position="116"/>
    </location>
    <ligand>
        <name>UDP-alpha-D-glucose</name>
        <dbReference type="ChEBI" id="CHEBI:58885"/>
    </ligand>
</feature>
<accession>A0AAV8TN79</accession>
<feature type="transmembrane region" description="Helical" evidence="11">
    <location>
        <begin position="637"/>
        <end position="657"/>
    </location>
</feature>
<name>A0AAV8TN79_9ROSI</name>
<keyword evidence="4 11" id="KW-0812">Transmembrane</keyword>
<evidence type="ECO:0000256" key="5">
    <source>
        <dbReference type="ARBA" id="ARBA00022989"/>
    </source>
</evidence>
<reference evidence="12 13" key="1">
    <citation type="submission" date="2021-09" db="EMBL/GenBank/DDBJ databases">
        <title>Genomic insights and catalytic innovation underlie evolution of tropane alkaloids biosynthesis.</title>
        <authorList>
            <person name="Wang Y.-J."/>
            <person name="Tian T."/>
            <person name="Huang J.-P."/>
            <person name="Huang S.-X."/>
        </authorList>
    </citation>
    <scope>NUCLEOTIDE SEQUENCE [LARGE SCALE GENOMIC DNA]</scope>
    <source>
        <strain evidence="12">KIB-2018</strain>
        <tissue evidence="12">Leaf</tissue>
    </source>
</reference>
<dbReference type="SUPFAM" id="SSF53448">
    <property type="entry name" value="Nucleotide-diphospho-sugar transferases"/>
    <property type="match status" value="1"/>
</dbReference>
<gene>
    <name evidence="12" type="ORF">K2173_021534</name>
</gene>
<organism evidence="12 13">
    <name type="scientific">Erythroxylum novogranatense</name>
    <dbReference type="NCBI Taxonomy" id="1862640"/>
    <lineage>
        <taxon>Eukaryota</taxon>
        <taxon>Viridiplantae</taxon>
        <taxon>Streptophyta</taxon>
        <taxon>Embryophyta</taxon>
        <taxon>Tracheophyta</taxon>
        <taxon>Spermatophyta</taxon>
        <taxon>Magnoliopsida</taxon>
        <taxon>eudicotyledons</taxon>
        <taxon>Gunneridae</taxon>
        <taxon>Pentapetalae</taxon>
        <taxon>rosids</taxon>
        <taxon>fabids</taxon>
        <taxon>Malpighiales</taxon>
        <taxon>Erythroxylaceae</taxon>
        <taxon>Erythroxylum</taxon>
    </lineage>
</organism>
<evidence type="ECO:0000313" key="13">
    <source>
        <dbReference type="Proteomes" id="UP001159364"/>
    </source>
</evidence>
<feature type="binding site" evidence="10">
    <location>
        <position position="307"/>
    </location>
    <ligand>
        <name>Mn(2+)</name>
        <dbReference type="ChEBI" id="CHEBI:29035"/>
    </ligand>
</feature>
<dbReference type="GO" id="GO:0030244">
    <property type="term" value="P:cellulose biosynthetic process"/>
    <property type="evidence" value="ECO:0007669"/>
    <property type="project" value="InterPro"/>
</dbReference>
<feature type="active site" evidence="8">
    <location>
        <position position="449"/>
    </location>
</feature>
<evidence type="ECO:0000256" key="6">
    <source>
        <dbReference type="ARBA" id="ARBA00023136"/>
    </source>
</evidence>
<feature type="binding site" evidence="9">
    <location>
        <position position="146"/>
    </location>
    <ligand>
        <name>UDP-alpha-D-glucose</name>
        <dbReference type="ChEBI" id="CHEBI:58885"/>
    </ligand>
</feature>
<evidence type="ECO:0000313" key="12">
    <source>
        <dbReference type="EMBL" id="KAJ8768381.1"/>
    </source>
</evidence>
<dbReference type="GO" id="GO:0016020">
    <property type="term" value="C:membrane"/>
    <property type="evidence" value="ECO:0007669"/>
    <property type="project" value="InterPro"/>
</dbReference>
<feature type="transmembrane region" description="Helical" evidence="11">
    <location>
        <begin position="699"/>
        <end position="722"/>
    </location>
</feature>
<feature type="transmembrane region" description="Helical" evidence="11">
    <location>
        <begin position="24"/>
        <end position="44"/>
    </location>
</feature>
<evidence type="ECO:0000256" key="8">
    <source>
        <dbReference type="PIRSR" id="PIRSR605150-1"/>
    </source>
</evidence>
<dbReference type="PANTHER" id="PTHR13301">
    <property type="entry name" value="X-BOX TRANSCRIPTION FACTOR-RELATED"/>
    <property type="match status" value="1"/>
</dbReference>
<keyword evidence="2" id="KW-0328">Glycosyltransferase</keyword>
<comment type="caution">
    <text evidence="12">The sequence shown here is derived from an EMBL/GenBank/DDBJ whole genome shotgun (WGS) entry which is preliminary data.</text>
</comment>
<dbReference type="GO" id="GO:0012505">
    <property type="term" value="C:endomembrane system"/>
    <property type="evidence" value="ECO:0007669"/>
    <property type="project" value="UniProtKB-SubCell"/>
</dbReference>
<evidence type="ECO:0000256" key="1">
    <source>
        <dbReference type="ARBA" id="ARBA00004127"/>
    </source>
</evidence>
<protein>
    <recommendedName>
        <fullName evidence="14">Cellulose synthase-like protein G3</fullName>
    </recommendedName>
</protein>
<keyword evidence="3" id="KW-0808">Transferase</keyword>
<dbReference type="InterPro" id="IPR005150">
    <property type="entry name" value="Cellulose_synth"/>
</dbReference>
<feature type="binding site" evidence="9">
    <location>
        <position position="117"/>
    </location>
    <ligand>
        <name>UDP-alpha-D-glucose</name>
        <dbReference type="ChEBI" id="CHEBI:58885"/>
    </ligand>
</feature>
<keyword evidence="5 11" id="KW-1133">Transmembrane helix</keyword>
<dbReference type="AlphaFoldDB" id="A0AAV8TN79"/>